<dbReference type="EMBL" id="CP060286">
    <property type="protein sequence ID" value="QNK39750.1"/>
    <property type="molecule type" value="Genomic_DNA"/>
</dbReference>
<organism evidence="1 3">
    <name type="scientific">Caproicibacter fermentans</name>
    <dbReference type="NCBI Taxonomy" id="2576756"/>
    <lineage>
        <taxon>Bacteria</taxon>
        <taxon>Bacillati</taxon>
        <taxon>Bacillota</taxon>
        <taxon>Clostridia</taxon>
        <taxon>Eubacteriales</taxon>
        <taxon>Acutalibacteraceae</taxon>
        <taxon>Caproicibacter</taxon>
    </lineage>
</organism>
<dbReference type="Proteomes" id="UP000515909">
    <property type="component" value="Chromosome"/>
</dbReference>
<dbReference type="OrthoDB" id="1708042at2"/>
<evidence type="ECO:0000313" key="2">
    <source>
        <dbReference type="EMBL" id="QNK39750.1"/>
    </source>
</evidence>
<reference evidence="2 4" key="2">
    <citation type="submission" date="2020-08" db="EMBL/GenBank/DDBJ databases">
        <title>The isolate Caproiciproducens sp. 7D4C2 produces n-caproate at mildly acidic conditions from hexoses: genome and rBOX comparison with related strains and chain-elongating bacteria.</title>
        <authorList>
            <person name="Esquivel-Elizondo S."/>
            <person name="Bagci C."/>
            <person name="Temovska M."/>
            <person name="Jeon B.S."/>
            <person name="Bessarab I."/>
            <person name="Williams R.B.H."/>
            <person name="Huson D.H."/>
            <person name="Angenent L.T."/>
        </authorList>
    </citation>
    <scope>NUCLEOTIDE SEQUENCE [LARGE SCALE GENOMIC DNA]</scope>
    <source>
        <strain evidence="2 4">7D4C2</strain>
    </source>
</reference>
<evidence type="ECO:0000313" key="3">
    <source>
        <dbReference type="Proteomes" id="UP000469440"/>
    </source>
</evidence>
<dbReference type="Pfam" id="PF03698">
    <property type="entry name" value="UPF0180"/>
    <property type="match status" value="1"/>
</dbReference>
<gene>
    <name evidence="1" type="ORF">CAFE_23940</name>
    <name evidence="2" type="ORF">HCR03_13600</name>
</gene>
<accession>A0A6N8I0L4</accession>
<dbReference type="Proteomes" id="UP000469440">
    <property type="component" value="Unassembled WGS sequence"/>
</dbReference>
<evidence type="ECO:0000313" key="1">
    <source>
        <dbReference type="EMBL" id="MVB11671.1"/>
    </source>
</evidence>
<keyword evidence="3" id="KW-1185">Reference proteome</keyword>
<proteinExistence type="predicted"/>
<dbReference type="InterPro" id="IPR005370">
    <property type="entry name" value="UPF0180"/>
</dbReference>
<dbReference type="RefSeq" id="WP_066643911.1">
    <property type="nucleotide sequence ID" value="NZ_CP060286.1"/>
</dbReference>
<reference evidence="1 3" key="1">
    <citation type="submission" date="2019-09" db="EMBL/GenBank/DDBJ databases">
        <title>Genome sequence of Clostridium sp. EA1.</title>
        <authorList>
            <person name="Poehlein A."/>
            <person name="Bengelsdorf F.R."/>
            <person name="Daniel R."/>
        </authorList>
    </citation>
    <scope>NUCLEOTIDE SEQUENCE [LARGE SCALE GENOMIC DNA]</scope>
    <source>
        <strain evidence="1 3">EA1</strain>
    </source>
</reference>
<dbReference type="AlphaFoldDB" id="A0A6N8I0L4"/>
<evidence type="ECO:0000313" key="4">
    <source>
        <dbReference type="Proteomes" id="UP000515909"/>
    </source>
</evidence>
<name>A0A6N8I0L4_9FIRM</name>
<dbReference type="EMBL" id="VWXL01000069">
    <property type="protein sequence ID" value="MVB11671.1"/>
    <property type="molecule type" value="Genomic_DNA"/>
</dbReference>
<accession>A0A7G8T809</accession>
<dbReference type="KEGG" id="cfem:HCR03_13600"/>
<sequence length="85" mass="9113">MKGTIAIQKDLTPVRDYLAGKGYHVESINLDEQQSASKLRNYDAIVLSGENSDFLGYEEARTKAVVINASGLTPEEVAGKIEAGG</sequence>
<protein>
    <submittedName>
        <fullName evidence="2">YkuS family protein</fullName>
    </submittedName>
</protein>